<dbReference type="Proteomes" id="UP001151287">
    <property type="component" value="Unassembled WGS sequence"/>
</dbReference>
<dbReference type="SUPFAM" id="SSF52540">
    <property type="entry name" value="P-loop containing nucleoside triphosphate hydrolases"/>
    <property type="match status" value="1"/>
</dbReference>
<proteinExistence type="predicted"/>
<dbReference type="AlphaFoldDB" id="A0A9Q0CKQ4"/>
<dbReference type="OrthoDB" id="648973at2759"/>
<dbReference type="PANTHER" id="PTHR33377:SF62">
    <property type="entry name" value="OS10G0133166 PROTEIN"/>
    <property type="match status" value="1"/>
</dbReference>
<comment type="caution">
    <text evidence="1">The sequence shown here is derived from an EMBL/GenBank/DDBJ whole genome shotgun (WGS) entry which is preliminary data.</text>
</comment>
<keyword evidence="2" id="KW-1185">Reference proteome</keyword>
<reference evidence="1" key="1">
    <citation type="journal article" date="2022" name="Cell">
        <title>Repeat-based holocentromeres influence genome architecture and karyotype evolution.</title>
        <authorList>
            <person name="Hofstatter P.G."/>
            <person name="Thangavel G."/>
            <person name="Lux T."/>
            <person name="Neumann P."/>
            <person name="Vondrak T."/>
            <person name="Novak P."/>
            <person name="Zhang M."/>
            <person name="Costa L."/>
            <person name="Castellani M."/>
            <person name="Scott A."/>
            <person name="Toegelov H."/>
            <person name="Fuchs J."/>
            <person name="Mata-Sucre Y."/>
            <person name="Dias Y."/>
            <person name="Vanzela A.L.L."/>
            <person name="Huettel B."/>
            <person name="Almeida C.C.S."/>
            <person name="Simkova H."/>
            <person name="Souza G."/>
            <person name="Pedrosa-Harand A."/>
            <person name="Macas J."/>
            <person name="Mayer K.F.X."/>
            <person name="Houben A."/>
            <person name="Marques A."/>
        </authorList>
    </citation>
    <scope>NUCLEOTIDE SEQUENCE</scope>
    <source>
        <strain evidence="1">RhyBre1mFocal</strain>
    </source>
</reference>
<dbReference type="PANTHER" id="PTHR33377">
    <property type="entry name" value="OS10G0134700 PROTEIN-RELATED"/>
    <property type="match status" value="1"/>
</dbReference>
<evidence type="ECO:0000313" key="2">
    <source>
        <dbReference type="Proteomes" id="UP001151287"/>
    </source>
</evidence>
<sequence>MWGIGNTLFNAALETATGMAVSSAVSFLIERGKTGSKRQLEAEAKMAATTLDMQEELDHVTMYSLHHELMKIRCAISAAKRRQITDKELLEWLAQIINASHLGNYYHRTLEHHNALLSMIESEGTNNLAIFSPNCVAKRQRTSRTLFFGDEVHMMKPNDVLKMLKSIDIHTFLLMVNAQPERPMKTYIYMENNRLLNRDKERQQVMDFLFEPSKAGEDNVSILPIFGSGGVGKSSLVLHCFRDTKVQNHFSLKLQFGSIVLLKQRLSSERFLLVLDHIADVDPMVWNALFDCLRCGKEGSKVIIISSIAAYERYKKIVNPGEVKSMALDDISNDEYIVFFLEHAFGGADPEDYPDLEKMGREIGKKMNGSIWAAKIIGEFLRDNLNAPFWSRFLQGGILSPLERGKSIWHVAETMSQLLAPGDEIEEDAAWRQLKLQVE</sequence>
<gene>
    <name evidence="1" type="ORF">LUZ63_012475</name>
</gene>
<name>A0A9Q0CKQ4_9POAL</name>
<organism evidence="1 2">
    <name type="scientific">Rhynchospora breviuscula</name>
    <dbReference type="NCBI Taxonomy" id="2022672"/>
    <lineage>
        <taxon>Eukaryota</taxon>
        <taxon>Viridiplantae</taxon>
        <taxon>Streptophyta</taxon>
        <taxon>Embryophyta</taxon>
        <taxon>Tracheophyta</taxon>
        <taxon>Spermatophyta</taxon>
        <taxon>Magnoliopsida</taxon>
        <taxon>Liliopsida</taxon>
        <taxon>Poales</taxon>
        <taxon>Cyperaceae</taxon>
        <taxon>Cyperoideae</taxon>
        <taxon>Rhynchosporeae</taxon>
        <taxon>Rhynchospora</taxon>
    </lineage>
</organism>
<evidence type="ECO:0000313" key="1">
    <source>
        <dbReference type="EMBL" id="KAJ1695777.1"/>
    </source>
</evidence>
<evidence type="ECO:0008006" key="3">
    <source>
        <dbReference type="Google" id="ProtNLM"/>
    </source>
</evidence>
<accession>A0A9Q0CKQ4</accession>
<protein>
    <recommendedName>
        <fullName evidence="3">NB-ARC domain-containing protein</fullName>
    </recommendedName>
</protein>
<dbReference type="InterPro" id="IPR027417">
    <property type="entry name" value="P-loop_NTPase"/>
</dbReference>
<dbReference type="Gene3D" id="3.40.50.300">
    <property type="entry name" value="P-loop containing nucleotide triphosphate hydrolases"/>
    <property type="match status" value="1"/>
</dbReference>
<dbReference type="EMBL" id="JAMQYH010000003">
    <property type="protein sequence ID" value="KAJ1695777.1"/>
    <property type="molecule type" value="Genomic_DNA"/>
</dbReference>